<dbReference type="STRING" id="84521.SAMN04487994_104112"/>
<accession>A0A2N6SM09</accession>
<feature type="chain" id="PRO_5039011189" description="DUF1002 domain-containing protein" evidence="2">
    <location>
        <begin position="23"/>
        <end position="661"/>
    </location>
</feature>
<dbReference type="Proteomes" id="UP000235682">
    <property type="component" value="Unassembled WGS sequence"/>
</dbReference>
<evidence type="ECO:0000256" key="1">
    <source>
        <dbReference type="SAM" id="MobiDB-lite"/>
    </source>
</evidence>
<dbReference type="AlphaFoldDB" id="A0A2N6SM09"/>
<dbReference type="EMBL" id="PNHE01000025">
    <property type="protein sequence ID" value="PMC58108.1"/>
    <property type="molecule type" value="Genomic_DNA"/>
</dbReference>
<keyword evidence="4" id="KW-1185">Reference proteome</keyword>
<evidence type="ECO:0000313" key="4">
    <source>
        <dbReference type="Proteomes" id="UP000235682"/>
    </source>
</evidence>
<reference evidence="3 4" key="1">
    <citation type="submission" date="2017-09" db="EMBL/GenBank/DDBJ databases">
        <title>Bacterial strain isolated from the female urinary microbiota.</title>
        <authorList>
            <person name="Thomas-White K."/>
            <person name="Kumar N."/>
            <person name="Forster S."/>
            <person name="Putonti C."/>
            <person name="Lawley T."/>
            <person name="Wolfe A.J."/>
        </authorList>
    </citation>
    <scope>NUCLEOTIDE SEQUENCE [LARGE SCALE GENOMIC DNA]</scope>
    <source>
        <strain evidence="3 4">UMB0852</strain>
    </source>
</reference>
<sequence>MKLRKFFLLTTSMLILSNPAVGLFNIKSLPWTAHAEEQQLNDLVVLGQSLTNEQQKETLILLGQHQGNKSKYVYVDQSLVDLIAQEDGIQQDSYYLSAAINPDFAQQGVVVDVITPENITQVNDISYRNALITAGVQNTSVQIASVESTDGVNGVVGIFEALNQNGFSLDPSDMRVAYLELKTVAELNATSGSSIEAVNDWMTDLKVQLIDQQLNGTSDEESVTQTFIQDHEIQDDLAVQYLYEFAEAFNNAPVGQSQATKETLLNALATPELSAISIEGQTAFAHLEDFVQFYEKAMIANKVADESGLSNDQYNQQTWRLDRVFADRFEASYLHPTTNQREKLDVEILDNNRVRINQKVYDLTSMKMVDEVKKESSSVLPTQTRPSTQSLESSMTNEATNQQSQTEQASEAIDGVDEEVEVDPQEDVEPTVDEEWESLPMEEVALGGNFDWDTLWDVADYYQRVISYNYGFTPDVSSWKLSSIDGATIHTYSATHPDEAISFETHDQSVTITWADGEWIDVDNETLEILDQSDNVELNEDPVETAQEDETEDPENTEEVYDEASLDGVEVIWDLQYMYDTNDVSGYDFVLNNDLDDWQVLEESSNSVLLGSLDEASQIDQFVQVTLNGSEYTIEIYEADPATNAPSAVWKYNPTNGYFEA</sequence>
<name>A0A2N6SM09_9LACT</name>
<dbReference type="Pfam" id="PF06207">
    <property type="entry name" value="DUF1002"/>
    <property type="match status" value="1"/>
</dbReference>
<feature type="compositionally biased region" description="Polar residues" evidence="1">
    <location>
        <begin position="377"/>
        <end position="409"/>
    </location>
</feature>
<protein>
    <recommendedName>
        <fullName evidence="5">DUF1002 domain-containing protein</fullName>
    </recommendedName>
</protein>
<evidence type="ECO:0000256" key="2">
    <source>
        <dbReference type="SAM" id="SignalP"/>
    </source>
</evidence>
<keyword evidence="2" id="KW-0732">Signal</keyword>
<organism evidence="3 4">
    <name type="scientific">Dolosicoccus paucivorans</name>
    <dbReference type="NCBI Taxonomy" id="84521"/>
    <lineage>
        <taxon>Bacteria</taxon>
        <taxon>Bacillati</taxon>
        <taxon>Bacillota</taxon>
        <taxon>Bacilli</taxon>
        <taxon>Lactobacillales</taxon>
        <taxon>Aerococcaceae</taxon>
        <taxon>Dolosicoccus</taxon>
    </lineage>
</organism>
<gene>
    <name evidence="3" type="ORF">CJ205_06115</name>
</gene>
<evidence type="ECO:0000313" key="3">
    <source>
        <dbReference type="EMBL" id="PMC58108.1"/>
    </source>
</evidence>
<evidence type="ECO:0008006" key="5">
    <source>
        <dbReference type="Google" id="ProtNLM"/>
    </source>
</evidence>
<dbReference type="InterPro" id="IPR009343">
    <property type="entry name" value="DUF1002"/>
</dbReference>
<comment type="caution">
    <text evidence="3">The sequence shown here is derived from an EMBL/GenBank/DDBJ whole genome shotgun (WGS) entry which is preliminary data.</text>
</comment>
<feature type="region of interest" description="Disordered" evidence="1">
    <location>
        <begin position="374"/>
        <end position="412"/>
    </location>
</feature>
<feature type="signal peptide" evidence="2">
    <location>
        <begin position="1"/>
        <end position="22"/>
    </location>
</feature>
<dbReference type="RefSeq" id="WP_102227676.1">
    <property type="nucleotide sequence ID" value="NZ_PNFY01000013.1"/>
</dbReference>
<proteinExistence type="predicted"/>
<feature type="compositionally biased region" description="Acidic residues" evidence="1">
    <location>
        <begin position="537"/>
        <end position="558"/>
    </location>
</feature>
<feature type="region of interest" description="Disordered" evidence="1">
    <location>
        <begin position="534"/>
        <end position="558"/>
    </location>
</feature>
<dbReference type="OrthoDB" id="9810153at2"/>